<feature type="chain" id="PRO_5022067495" description="SLA1 homology domain-containing protein" evidence="2">
    <location>
        <begin position="21"/>
        <end position="293"/>
    </location>
</feature>
<sequence precursor="true">MIQHRALLVAIAGLAWQVAACVAQESTTIVIETFSGRKWEGLIDDKSNAQQLVLRFERGGAVLWRPIAWSEVKAAFLAGKPIAAATLATKVKELATPAKSKAERAKLQPLPPADEFPSDTKPPLPPAKVISISTDALLANWDGDVEADGLVIYMQPITGWQDVALASGTLEVELYALEARDFSLASTSRGRMVSPIARWSHAVNPSDYGQRGATIQLPFQAAHPEFDDRLSAYGLVHIKFSVPGSGVFEQSIDGVRIRPWAPLRDYLQVDTGARFLPHETTGRGKTSWYTDDQ</sequence>
<feature type="compositionally biased region" description="Pro residues" evidence="1">
    <location>
        <begin position="109"/>
        <end position="124"/>
    </location>
</feature>
<dbReference type="EMBL" id="CP036274">
    <property type="protein sequence ID" value="QDU30121.1"/>
    <property type="molecule type" value="Genomic_DNA"/>
</dbReference>
<dbReference type="AlphaFoldDB" id="A0A517YIU2"/>
<evidence type="ECO:0000313" key="3">
    <source>
        <dbReference type="EMBL" id="QDU30121.1"/>
    </source>
</evidence>
<feature type="region of interest" description="Disordered" evidence="1">
    <location>
        <begin position="99"/>
        <end position="124"/>
    </location>
</feature>
<dbReference type="OrthoDB" id="260020at2"/>
<accession>A0A517YIU2</accession>
<evidence type="ECO:0000256" key="2">
    <source>
        <dbReference type="SAM" id="SignalP"/>
    </source>
</evidence>
<proteinExistence type="predicted"/>
<dbReference type="KEGG" id="aagg:ETAA8_52400"/>
<gene>
    <name evidence="3" type="ORF">ETAA8_52400</name>
</gene>
<keyword evidence="4" id="KW-1185">Reference proteome</keyword>
<evidence type="ECO:0000313" key="4">
    <source>
        <dbReference type="Proteomes" id="UP000315017"/>
    </source>
</evidence>
<keyword evidence="2" id="KW-0732">Signal</keyword>
<evidence type="ECO:0000256" key="1">
    <source>
        <dbReference type="SAM" id="MobiDB-lite"/>
    </source>
</evidence>
<dbReference type="RefSeq" id="WP_145095065.1">
    <property type="nucleotide sequence ID" value="NZ_CP036274.1"/>
</dbReference>
<dbReference type="Proteomes" id="UP000315017">
    <property type="component" value="Chromosome"/>
</dbReference>
<reference evidence="3 4" key="1">
    <citation type="submission" date="2019-02" db="EMBL/GenBank/DDBJ databases">
        <title>Deep-cultivation of Planctomycetes and their phenomic and genomic characterization uncovers novel biology.</title>
        <authorList>
            <person name="Wiegand S."/>
            <person name="Jogler M."/>
            <person name="Boedeker C."/>
            <person name="Pinto D."/>
            <person name="Vollmers J."/>
            <person name="Rivas-Marin E."/>
            <person name="Kohn T."/>
            <person name="Peeters S.H."/>
            <person name="Heuer A."/>
            <person name="Rast P."/>
            <person name="Oberbeckmann S."/>
            <person name="Bunk B."/>
            <person name="Jeske O."/>
            <person name="Meyerdierks A."/>
            <person name="Storesund J.E."/>
            <person name="Kallscheuer N."/>
            <person name="Luecker S."/>
            <person name="Lage O.M."/>
            <person name="Pohl T."/>
            <person name="Merkel B.J."/>
            <person name="Hornburger P."/>
            <person name="Mueller R.-W."/>
            <person name="Bruemmer F."/>
            <person name="Labrenz M."/>
            <person name="Spormann A.M."/>
            <person name="Op den Camp H."/>
            <person name="Overmann J."/>
            <person name="Amann R."/>
            <person name="Jetten M.S.M."/>
            <person name="Mascher T."/>
            <person name="Medema M.H."/>
            <person name="Devos D.P."/>
            <person name="Kaster A.-K."/>
            <person name="Ovreas L."/>
            <person name="Rohde M."/>
            <person name="Galperin M.Y."/>
            <person name="Jogler C."/>
        </authorList>
    </citation>
    <scope>NUCLEOTIDE SEQUENCE [LARGE SCALE GENOMIC DNA]</scope>
    <source>
        <strain evidence="3 4">ETA_A8</strain>
    </source>
</reference>
<protein>
    <recommendedName>
        <fullName evidence="5">SLA1 homology domain-containing protein</fullName>
    </recommendedName>
</protein>
<organism evidence="3 4">
    <name type="scientific">Anatilimnocola aggregata</name>
    <dbReference type="NCBI Taxonomy" id="2528021"/>
    <lineage>
        <taxon>Bacteria</taxon>
        <taxon>Pseudomonadati</taxon>
        <taxon>Planctomycetota</taxon>
        <taxon>Planctomycetia</taxon>
        <taxon>Pirellulales</taxon>
        <taxon>Pirellulaceae</taxon>
        <taxon>Anatilimnocola</taxon>
    </lineage>
</organism>
<name>A0A517YIU2_9BACT</name>
<evidence type="ECO:0008006" key="5">
    <source>
        <dbReference type="Google" id="ProtNLM"/>
    </source>
</evidence>
<feature type="signal peptide" evidence="2">
    <location>
        <begin position="1"/>
        <end position="20"/>
    </location>
</feature>